<evidence type="ECO:0000313" key="3">
    <source>
        <dbReference type="Proteomes" id="UP001188597"/>
    </source>
</evidence>
<dbReference type="EMBL" id="JAVXUP010000006">
    <property type="protein sequence ID" value="KAK3043482.1"/>
    <property type="molecule type" value="Genomic_DNA"/>
</dbReference>
<name>A0AA88XBG4_9ASTE</name>
<dbReference type="InterPro" id="IPR044807">
    <property type="entry name" value="DRIP1-like"/>
</dbReference>
<dbReference type="PANTHER" id="PTHR46293">
    <property type="entry name" value="E3 UBIQUITIN PROTEIN LIGASE DRIP1"/>
    <property type="match status" value="1"/>
</dbReference>
<protein>
    <submittedName>
        <fullName evidence="2">Uncharacterized protein</fullName>
    </submittedName>
</protein>
<accession>A0AA88XBG4</accession>
<feature type="compositionally biased region" description="Polar residues" evidence="1">
    <location>
        <begin position="188"/>
        <end position="204"/>
    </location>
</feature>
<evidence type="ECO:0000256" key="1">
    <source>
        <dbReference type="SAM" id="MobiDB-lite"/>
    </source>
</evidence>
<gene>
    <name evidence="2" type="ORF">RJ639_002061</name>
</gene>
<dbReference type="Proteomes" id="UP001188597">
    <property type="component" value="Unassembled WGS sequence"/>
</dbReference>
<feature type="region of interest" description="Disordered" evidence="1">
    <location>
        <begin position="136"/>
        <end position="159"/>
    </location>
</feature>
<dbReference type="AlphaFoldDB" id="A0AA88XBG4"/>
<sequence>MGERQRGEEMMACENGSIQVPSRKLAALMTYALLSTHSSPSTQNAYTSRKCIRKKITDEELRSCPVCNIALGGAPLDKLRPDHCMHDLREKIFACVRNVAKESEVVQREGKECENLKGKVKELEILSIQLPGRQKEKSLSSLVSTSKLSNRTVTTERRKPNARKGLAFNASTLSDEGPIDVAKDHPESSSYPINLSKTASNKKQVANHKLFNSYAGESSKRKMPKRSTENNGKLLEGMTDLWEPLNCLIDAAGATKSSKSSSEGFISKPAPSGVNEFEVYMPKAQGKEHEYKSKIHGMDNNVKKGPKCAPSVPVKPTKMHSGRRKKAVAPEGFRVPAQAVVGPANCNYEKRVYPIWLSLVASKYQEGDAPLPQIPSCYLMIKDVNIPVSLIRKYLVRKLDLYREDEVEIRLRGQPLLPSLHLHNVVDLWSRTAPTSERIATTVGSPAGDFVMVLSYARKPRAP</sequence>
<keyword evidence="3" id="KW-1185">Reference proteome</keyword>
<dbReference type="GO" id="GO:0004842">
    <property type="term" value="F:ubiquitin-protein transferase activity"/>
    <property type="evidence" value="ECO:0007669"/>
    <property type="project" value="InterPro"/>
</dbReference>
<feature type="region of interest" description="Disordered" evidence="1">
    <location>
        <begin position="298"/>
        <end position="323"/>
    </location>
</feature>
<proteinExistence type="predicted"/>
<feature type="compositionally biased region" description="Low complexity" evidence="1">
    <location>
        <begin position="139"/>
        <end position="149"/>
    </location>
</feature>
<reference evidence="2" key="1">
    <citation type="submission" date="2022-12" db="EMBL/GenBank/DDBJ databases">
        <title>Draft genome assemblies for two species of Escallonia (Escalloniales).</title>
        <authorList>
            <person name="Chanderbali A."/>
            <person name="Dervinis C."/>
            <person name="Anghel I."/>
            <person name="Soltis D."/>
            <person name="Soltis P."/>
            <person name="Zapata F."/>
        </authorList>
    </citation>
    <scope>NUCLEOTIDE SEQUENCE</scope>
    <source>
        <strain evidence="2">UCBG64.0493</strain>
        <tissue evidence="2">Leaf</tissue>
    </source>
</reference>
<feature type="region of interest" description="Disordered" evidence="1">
    <location>
        <begin position="183"/>
        <end position="206"/>
    </location>
</feature>
<dbReference type="PANTHER" id="PTHR46293:SF3">
    <property type="entry name" value="E3 UBIQUITIN PROTEIN LIGASE DRIPH-RELATED"/>
    <property type="match status" value="1"/>
</dbReference>
<comment type="caution">
    <text evidence="2">The sequence shown here is derived from an EMBL/GenBank/DDBJ whole genome shotgun (WGS) entry which is preliminary data.</text>
</comment>
<evidence type="ECO:0000313" key="2">
    <source>
        <dbReference type="EMBL" id="KAK3043482.1"/>
    </source>
</evidence>
<organism evidence="2 3">
    <name type="scientific">Escallonia herrerae</name>
    <dbReference type="NCBI Taxonomy" id="1293975"/>
    <lineage>
        <taxon>Eukaryota</taxon>
        <taxon>Viridiplantae</taxon>
        <taxon>Streptophyta</taxon>
        <taxon>Embryophyta</taxon>
        <taxon>Tracheophyta</taxon>
        <taxon>Spermatophyta</taxon>
        <taxon>Magnoliopsida</taxon>
        <taxon>eudicotyledons</taxon>
        <taxon>Gunneridae</taxon>
        <taxon>Pentapetalae</taxon>
        <taxon>asterids</taxon>
        <taxon>campanulids</taxon>
        <taxon>Escalloniales</taxon>
        <taxon>Escalloniaceae</taxon>
        <taxon>Escallonia</taxon>
    </lineage>
</organism>